<evidence type="ECO:0000313" key="1">
    <source>
        <dbReference type="EMBL" id="SBP12099.1"/>
    </source>
</evidence>
<dbReference type="AlphaFoldDB" id="A0A1A7X2R9"/>
<accession>A0A1A7X2R9</accession>
<name>A0A1A7X2R9_9TELE</name>
<protein>
    <submittedName>
        <fullName evidence="1">Uncharacterized protein</fullName>
    </submittedName>
</protein>
<sequence length="67" mass="8039">HTCRQISGQWESWVFCACGRGFRCLSSAYEKWEQKQKCCVYIFFSVLIQIKLRLFRDNKSLFKILNP</sequence>
<gene>
    <name evidence="1" type="primary">CR392001.1</name>
</gene>
<feature type="non-terminal residue" evidence="1">
    <location>
        <position position="67"/>
    </location>
</feature>
<dbReference type="EMBL" id="HADW01010699">
    <property type="protein sequence ID" value="SBP12099.1"/>
    <property type="molecule type" value="Transcribed_RNA"/>
</dbReference>
<reference evidence="1" key="1">
    <citation type="submission" date="2016-05" db="EMBL/GenBank/DDBJ databases">
        <authorList>
            <person name="Lavstsen T."/>
            <person name="Jespersen J.S."/>
        </authorList>
    </citation>
    <scope>NUCLEOTIDE SEQUENCE</scope>
    <source>
        <tissue evidence="1">Brain</tissue>
    </source>
</reference>
<reference evidence="1" key="2">
    <citation type="submission" date="2016-06" db="EMBL/GenBank/DDBJ databases">
        <title>The genome of a short-lived fish provides insights into sex chromosome evolution and the genetic control of aging.</title>
        <authorList>
            <person name="Reichwald K."/>
            <person name="Felder M."/>
            <person name="Petzold A."/>
            <person name="Koch P."/>
            <person name="Groth M."/>
            <person name="Platzer M."/>
        </authorList>
    </citation>
    <scope>NUCLEOTIDE SEQUENCE</scope>
    <source>
        <tissue evidence="1">Brain</tissue>
    </source>
</reference>
<proteinExistence type="predicted"/>
<feature type="non-terminal residue" evidence="1">
    <location>
        <position position="1"/>
    </location>
</feature>
<organism evidence="1">
    <name type="scientific">Iconisemion striatum</name>
    <dbReference type="NCBI Taxonomy" id="60296"/>
    <lineage>
        <taxon>Eukaryota</taxon>
        <taxon>Metazoa</taxon>
        <taxon>Chordata</taxon>
        <taxon>Craniata</taxon>
        <taxon>Vertebrata</taxon>
        <taxon>Euteleostomi</taxon>
        <taxon>Actinopterygii</taxon>
        <taxon>Neopterygii</taxon>
        <taxon>Teleostei</taxon>
        <taxon>Neoteleostei</taxon>
        <taxon>Acanthomorphata</taxon>
        <taxon>Ovalentaria</taxon>
        <taxon>Atherinomorphae</taxon>
        <taxon>Cyprinodontiformes</taxon>
        <taxon>Nothobranchiidae</taxon>
        <taxon>Iconisemion</taxon>
    </lineage>
</organism>